<comment type="caution">
    <text evidence="3">The sequence shown here is derived from an EMBL/GenBank/DDBJ whole genome shotgun (WGS) entry which is preliminary data.</text>
</comment>
<evidence type="ECO:0000313" key="3">
    <source>
        <dbReference type="EMBL" id="KPC59866.1"/>
    </source>
</evidence>
<dbReference type="GO" id="GO:0016787">
    <property type="term" value="F:hydrolase activity"/>
    <property type="evidence" value="ECO:0007669"/>
    <property type="project" value="UniProtKB-KW"/>
</dbReference>
<dbReference type="AlphaFoldDB" id="A0A0N0XTF8"/>
<dbReference type="InterPro" id="IPR005754">
    <property type="entry name" value="Sortase"/>
</dbReference>
<dbReference type="RefSeq" id="WP_046924061.1">
    <property type="nucleotide sequence ID" value="NZ_JBIAXE010000002.1"/>
</dbReference>
<dbReference type="Proteomes" id="UP000037982">
    <property type="component" value="Unassembled WGS sequence"/>
</dbReference>
<reference evidence="4" key="1">
    <citation type="submission" date="2015-07" db="EMBL/GenBank/DDBJ databases">
        <authorList>
            <person name="Ju K.-S."/>
            <person name="Doroghazi J.R."/>
            <person name="Metcalf W.W."/>
        </authorList>
    </citation>
    <scope>NUCLEOTIDE SEQUENCE [LARGE SCALE GENOMIC DNA]</scope>
    <source>
        <strain evidence="4">NRRL ISP-5002</strain>
    </source>
</reference>
<proteinExistence type="predicted"/>
<sequence>MAYQQPPQSRPPRPAPGSGPLSRRLMWPAGAFLLGTLLVYNSIDTPSDPKPPQARPAATARNAPLSSPPLSRSIPKRLAIPEIGVDAPFTALSIGPKGQLNAPPANDTNLVGWFQGGATPGERGASIVAGHVDTKTGPAVFLQLRMLKKGSQISITRADGLVATFKVDSVETFSKAQFPNDRVYADTPDAQLRVITCGGAYNRAAKDYESNVVVFAHLASSARK</sequence>
<dbReference type="Gene3D" id="2.40.260.10">
    <property type="entry name" value="Sortase"/>
    <property type="match status" value="1"/>
</dbReference>
<feature type="compositionally biased region" description="Low complexity" evidence="2">
    <location>
        <begin position="64"/>
        <end position="73"/>
    </location>
</feature>
<dbReference type="InterPro" id="IPR042001">
    <property type="entry name" value="Sortase_F"/>
</dbReference>
<dbReference type="InterPro" id="IPR023365">
    <property type="entry name" value="Sortase_dom-sf"/>
</dbReference>
<dbReference type="EMBL" id="LGKG01000172">
    <property type="protein sequence ID" value="KPC59866.1"/>
    <property type="molecule type" value="Genomic_DNA"/>
</dbReference>
<dbReference type="NCBIfam" id="NF033748">
    <property type="entry name" value="class_F_sortase"/>
    <property type="match status" value="1"/>
</dbReference>
<keyword evidence="4" id="KW-1185">Reference proteome</keyword>
<protein>
    <submittedName>
        <fullName evidence="3">Peptidase C60</fullName>
    </submittedName>
</protein>
<evidence type="ECO:0000313" key="4">
    <source>
        <dbReference type="Proteomes" id="UP000037982"/>
    </source>
</evidence>
<keyword evidence="1" id="KW-0378">Hydrolase</keyword>
<organism evidence="3 4">
    <name type="scientific">Streptomyces chattanoogensis</name>
    <dbReference type="NCBI Taxonomy" id="66876"/>
    <lineage>
        <taxon>Bacteria</taxon>
        <taxon>Bacillati</taxon>
        <taxon>Actinomycetota</taxon>
        <taxon>Actinomycetes</taxon>
        <taxon>Kitasatosporales</taxon>
        <taxon>Streptomycetaceae</taxon>
        <taxon>Streptomyces</taxon>
    </lineage>
</organism>
<dbReference type="CDD" id="cd05829">
    <property type="entry name" value="Sortase_F"/>
    <property type="match status" value="1"/>
</dbReference>
<feature type="compositionally biased region" description="Pro residues" evidence="2">
    <location>
        <begin position="8"/>
        <end position="17"/>
    </location>
</feature>
<feature type="region of interest" description="Disordered" evidence="2">
    <location>
        <begin position="1"/>
        <end position="22"/>
    </location>
</feature>
<evidence type="ECO:0000256" key="2">
    <source>
        <dbReference type="SAM" id="MobiDB-lite"/>
    </source>
</evidence>
<dbReference type="Pfam" id="PF04203">
    <property type="entry name" value="Sortase"/>
    <property type="match status" value="1"/>
</dbReference>
<evidence type="ECO:0000256" key="1">
    <source>
        <dbReference type="ARBA" id="ARBA00022801"/>
    </source>
</evidence>
<dbReference type="SUPFAM" id="SSF63817">
    <property type="entry name" value="Sortase"/>
    <property type="match status" value="1"/>
</dbReference>
<accession>A0A0N0XTF8</accession>
<name>A0A0N0XTF8_9ACTN</name>
<dbReference type="PATRIC" id="fig|66876.3.peg.7179"/>
<gene>
    <name evidence="3" type="ORF">ADL29_32565</name>
</gene>
<feature type="region of interest" description="Disordered" evidence="2">
    <location>
        <begin position="44"/>
        <end position="73"/>
    </location>
</feature>